<feature type="compositionally biased region" description="Polar residues" evidence="3">
    <location>
        <begin position="322"/>
        <end position="340"/>
    </location>
</feature>
<organism evidence="4 5">
    <name type="scientific">Eremothecium cymbalariae (strain CBS 270.75 / DBVPG 7215 / KCTC 17166 / NRRL Y-17582)</name>
    <name type="common">Yeast</name>
    <dbReference type="NCBI Taxonomy" id="931890"/>
    <lineage>
        <taxon>Eukaryota</taxon>
        <taxon>Fungi</taxon>
        <taxon>Dikarya</taxon>
        <taxon>Ascomycota</taxon>
        <taxon>Saccharomycotina</taxon>
        <taxon>Saccharomycetes</taxon>
        <taxon>Saccharomycetales</taxon>
        <taxon>Saccharomycetaceae</taxon>
        <taxon>Eremothecium</taxon>
    </lineage>
</organism>
<dbReference type="PROSITE" id="PS51419">
    <property type="entry name" value="RAB"/>
    <property type="match status" value="1"/>
</dbReference>
<dbReference type="PRINTS" id="PR00449">
    <property type="entry name" value="RASTRNSFRMNG"/>
</dbReference>
<dbReference type="EMBL" id="CP002504">
    <property type="protein sequence ID" value="AET41518.1"/>
    <property type="molecule type" value="Genomic_DNA"/>
</dbReference>
<dbReference type="AlphaFoldDB" id="G8JXE4"/>
<feature type="region of interest" description="Disordered" evidence="3">
    <location>
        <begin position="260"/>
        <end position="356"/>
    </location>
</feature>
<dbReference type="SMART" id="SM00173">
    <property type="entry name" value="RAS"/>
    <property type="match status" value="1"/>
</dbReference>
<dbReference type="eggNOG" id="KOG0093">
    <property type="taxonomic scope" value="Eukaryota"/>
</dbReference>
<dbReference type="OrthoDB" id="25896at2759"/>
<evidence type="ECO:0000256" key="3">
    <source>
        <dbReference type="SAM" id="MobiDB-lite"/>
    </source>
</evidence>
<dbReference type="GeneID" id="11469933"/>
<keyword evidence="5" id="KW-1185">Reference proteome</keyword>
<evidence type="ECO:0000313" key="5">
    <source>
        <dbReference type="Proteomes" id="UP000006790"/>
    </source>
</evidence>
<dbReference type="Pfam" id="PF00071">
    <property type="entry name" value="Ras"/>
    <property type="match status" value="1"/>
</dbReference>
<dbReference type="PANTHER" id="PTHR24070">
    <property type="entry name" value="RAS, DI-RAS, AND RHEB FAMILY MEMBERS OF SMALL GTPASE SUPERFAMILY"/>
    <property type="match status" value="1"/>
</dbReference>
<reference evidence="5" key="1">
    <citation type="journal article" date="2012" name="G3 (Bethesda)">
        <title>Pichia sorbitophila, an interspecies yeast hybrid reveals early steps of genome resolution following polyploidization.</title>
        <authorList>
            <person name="Leh Louis V."/>
            <person name="Despons L."/>
            <person name="Friedrich A."/>
            <person name="Martin T."/>
            <person name="Durrens P."/>
            <person name="Casaregola S."/>
            <person name="Neuveglise C."/>
            <person name="Fairhead C."/>
            <person name="Marck C."/>
            <person name="Cruz J.A."/>
            <person name="Straub M.L."/>
            <person name="Kugler V."/>
            <person name="Sacerdot C."/>
            <person name="Uzunov Z."/>
            <person name="Thierry A."/>
            <person name="Weiss S."/>
            <person name="Bleykasten C."/>
            <person name="De Montigny J."/>
            <person name="Jacques N."/>
            <person name="Jung P."/>
            <person name="Lemaire M."/>
            <person name="Mallet S."/>
            <person name="Morel G."/>
            <person name="Richard G.F."/>
            <person name="Sarkar A."/>
            <person name="Savel G."/>
            <person name="Schacherer J."/>
            <person name="Seret M.L."/>
            <person name="Talla E."/>
            <person name="Samson G."/>
            <person name="Jubin C."/>
            <person name="Poulain J."/>
            <person name="Vacherie B."/>
            <person name="Barbe V."/>
            <person name="Pelletier E."/>
            <person name="Sherman D.J."/>
            <person name="Westhof E."/>
            <person name="Weissenbach J."/>
            <person name="Baret P.V."/>
            <person name="Wincker P."/>
            <person name="Gaillardin C."/>
            <person name="Dujon B."/>
            <person name="Souciet J.L."/>
        </authorList>
    </citation>
    <scope>NUCLEOTIDE SEQUENCE [LARGE SCALE GENOMIC DNA]</scope>
    <source>
        <strain evidence="5">CBS 270.75 / DBVPG 7215 / KCTC 17166 / NRRL Y-17582</strain>
    </source>
</reference>
<dbReference type="HOGENOM" id="CLU_816300_0_0_1"/>
<evidence type="ECO:0000313" key="4">
    <source>
        <dbReference type="EMBL" id="AET41518.1"/>
    </source>
</evidence>
<sequence>MASSSSTVAVFEHSIDTTTQIPGEYDLTQARISIVGHNQCGKTSLLVRWLHDMFNPNLSGMHVEQIYRKKINYDAFCQSRSLQEYQELCADPSGISSDVENRYISINKKDLPLITRSSEFEVQVLDTTNIDCRNLSQIRRLQVKQSNGFILCYNCSDEESFNLLRVFHRNIVAIKGNDVPIVVCCCKIDLEGDRVISSADVADLCDEFDLDLSESYCETSAKENTGTQNLFYTILQKIEKYKQAMRDERRIQNEHVFCSSSTDSEIGPPIPERPSPRLLRNSTAPILSSSPCPPLKSPDSISSSDAIANPPRMPSPSTPTSNFIPHTPNVNIAPTPSFTPSRRHVRRSRGSSCIIN</sequence>
<dbReference type="InterPro" id="IPR027417">
    <property type="entry name" value="P-loop_NTPase"/>
</dbReference>
<dbReference type="KEGG" id="erc:Ecym_8233"/>
<dbReference type="SUPFAM" id="SSF52540">
    <property type="entry name" value="P-loop containing nucleoside triphosphate hydrolases"/>
    <property type="match status" value="1"/>
</dbReference>
<dbReference type="RefSeq" id="XP_003648335.1">
    <property type="nucleotide sequence ID" value="XM_003648287.1"/>
</dbReference>
<dbReference type="InterPro" id="IPR020849">
    <property type="entry name" value="Small_GTPase_Ras-type"/>
</dbReference>
<dbReference type="Proteomes" id="UP000006790">
    <property type="component" value="Chromosome 8"/>
</dbReference>
<evidence type="ECO:0000256" key="1">
    <source>
        <dbReference type="ARBA" id="ARBA00022741"/>
    </source>
</evidence>
<keyword evidence="2" id="KW-0342">GTP-binding</keyword>
<dbReference type="InterPro" id="IPR001806">
    <property type="entry name" value="Small_GTPase"/>
</dbReference>
<dbReference type="STRING" id="931890.G8JXE4"/>
<dbReference type="GO" id="GO:0016020">
    <property type="term" value="C:membrane"/>
    <property type="evidence" value="ECO:0007669"/>
    <property type="project" value="InterPro"/>
</dbReference>
<accession>G8JXE4</accession>
<dbReference type="FunCoup" id="G8JXE4">
    <property type="interactions" value="126"/>
</dbReference>
<dbReference type="GO" id="GO:0007165">
    <property type="term" value="P:signal transduction"/>
    <property type="evidence" value="ECO:0007669"/>
    <property type="project" value="InterPro"/>
</dbReference>
<dbReference type="Gene3D" id="3.40.50.300">
    <property type="entry name" value="P-loop containing nucleotide triphosphate hydrolases"/>
    <property type="match status" value="1"/>
</dbReference>
<dbReference type="OMA" id="IPRCFDL"/>
<dbReference type="GO" id="GO:0003924">
    <property type="term" value="F:GTPase activity"/>
    <property type="evidence" value="ECO:0007669"/>
    <property type="project" value="InterPro"/>
</dbReference>
<evidence type="ECO:0000256" key="2">
    <source>
        <dbReference type="ARBA" id="ARBA00023134"/>
    </source>
</evidence>
<name>G8JXE4_ERECY</name>
<gene>
    <name evidence="4" type="ordered locus">Ecym_8233</name>
</gene>
<keyword evidence="1" id="KW-0547">Nucleotide-binding</keyword>
<dbReference type="PROSITE" id="PS51421">
    <property type="entry name" value="RAS"/>
    <property type="match status" value="1"/>
</dbReference>
<dbReference type="GO" id="GO:0005525">
    <property type="term" value="F:GTP binding"/>
    <property type="evidence" value="ECO:0007669"/>
    <property type="project" value="UniProtKB-KW"/>
</dbReference>
<dbReference type="InParanoid" id="G8JXE4"/>
<protein>
    <submittedName>
        <fullName evidence="4">Uncharacterized protein</fullName>
    </submittedName>
</protein>
<dbReference type="SMART" id="SM00175">
    <property type="entry name" value="RAB"/>
    <property type="match status" value="1"/>
</dbReference>
<feature type="compositionally biased region" description="Low complexity" evidence="3">
    <location>
        <begin position="297"/>
        <end position="310"/>
    </location>
</feature>
<proteinExistence type="predicted"/>